<dbReference type="PRINTS" id="PR00455">
    <property type="entry name" value="HTHTETR"/>
</dbReference>
<dbReference type="PROSITE" id="PS50977">
    <property type="entry name" value="HTH_TETR_2"/>
    <property type="match status" value="1"/>
</dbReference>
<name>A0A6M0RHM5_9CYAN</name>
<accession>A0A6M0RHM5</accession>
<dbReference type="InterPro" id="IPR050109">
    <property type="entry name" value="HTH-type_TetR-like_transc_reg"/>
</dbReference>
<proteinExistence type="predicted"/>
<evidence type="ECO:0000313" key="5">
    <source>
        <dbReference type="Proteomes" id="UP000481033"/>
    </source>
</evidence>
<dbReference type="EMBL" id="QXHD01000004">
    <property type="protein sequence ID" value="NEZ55121.1"/>
    <property type="molecule type" value="Genomic_DNA"/>
</dbReference>
<dbReference type="InterPro" id="IPR041586">
    <property type="entry name" value="PsrA_TetR_C"/>
</dbReference>
<dbReference type="SUPFAM" id="SSF48498">
    <property type="entry name" value="Tetracyclin repressor-like, C-terminal domain"/>
    <property type="match status" value="1"/>
</dbReference>
<organism evidence="4 5">
    <name type="scientific">Adonisia turfae CCMR0081</name>
    <dbReference type="NCBI Taxonomy" id="2292702"/>
    <lineage>
        <taxon>Bacteria</taxon>
        <taxon>Bacillati</taxon>
        <taxon>Cyanobacteriota</taxon>
        <taxon>Adonisia</taxon>
        <taxon>Adonisia turfae</taxon>
    </lineage>
</organism>
<feature type="domain" description="HTH tetR-type" evidence="3">
    <location>
        <begin position="7"/>
        <end position="67"/>
    </location>
</feature>
<protein>
    <submittedName>
        <fullName evidence="4">TetR/AcrR family transcriptional regulator</fullName>
    </submittedName>
</protein>
<dbReference type="Pfam" id="PF00440">
    <property type="entry name" value="TetR_N"/>
    <property type="match status" value="1"/>
</dbReference>
<dbReference type="Gene3D" id="1.10.357.10">
    <property type="entry name" value="Tetracycline Repressor, domain 2"/>
    <property type="match status" value="1"/>
</dbReference>
<dbReference type="AlphaFoldDB" id="A0A6M0RHM5"/>
<dbReference type="Proteomes" id="UP000481033">
    <property type="component" value="Unassembled WGS sequence"/>
</dbReference>
<comment type="caution">
    <text evidence="4">The sequence shown here is derived from an EMBL/GenBank/DDBJ whole genome shotgun (WGS) entry which is preliminary data.</text>
</comment>
<dbReference type="Pfam" id="PF17939">
    <property type="entry name" value="TetR_C_30"/>
    <property type="match status" value="1"/>
</dbReference>
<dbReference type="GO" id="GO:0003700">
    <property type="term" value="F:DNA-binding transcription factor activity"/>
    <property type="evidence" value="ECO:0007669"/>
    <property type="project" value="TreeGrafter"/>
</dbReference>
<dbReference type="PANTHER" id="PTHR30055:SF235">
    <property type="entry name" value="TRANSCRIPTIONAL REGULATORY PROTEIN"/>
    <property type="match status" value="1"/>
</dbReference>
<dbReference type="PROSITE" id="PS01081">
    <property type="entry name" value="HTH_TETR_1"/>
    <property type="match status" value="1"/>
</dbReference>
<dbReference type="RefSeq" id="WP_163696879.1">
    <property type="nucleotide sequence ID" value="NZ_QXHD01000004.1"/>
</dbReference>
<evidence type="ECO:0000256" key="2">
    <source>
        <dbReference type="PROSITE-ProRule" id="PRU00335"/>
    </source>
</evidence>
<keyword evidence="1 2" id="KW-0238">DNA-binding</keyword>
<dbReference type="PANTHER" id="PTHR30055">
    <property type="entry name" value="HTH-TYPE TRANSCRIPTIONAL REGULATOR RUTR"/>
    <property type="match status" value="1"/>
</dbReference>
<feature type="DNA-binding region" description="H-T-H motif" evidence="2">
    <location>
        <begin position="30"/>
        <end position="49"/>
    </location>
</feature>
<dbReference type="InterPro" id="IPR009057">
    <property type="entry name" value="Homeodomain-like_sf"/>
</dbReference>
<dbReference type="InterPro" id="IPR023772">
    <property type="entry name" value="DNA-bd_HTH_TetR-type_CS"/>
</dbReference>
<evidence type="ECO:0000259" key="3">
    <source>
        <dbReference type="PROSITE" id="PS50977"/>
    </source>
</evidence>
<keyword evidence="5" id="KW-1185">Reference proteome</keyword>
<gene>
    <name evidence="4" type="ORF">DXZ20_05400</name>
</gene>
<dbReference type="InterPro" id="IPR036271">
    <property type="entry name" value="Tet_transcr_reg_TetR-rel_C_sf"/>
</dbReference>
<dbReference type="SUPFAM" id="SSF46689">
    <property type="entry name" value="Homeodomain-like"/>
    <property type="match status" value="1"/>
</dbReference>
<dbReference type="GO" id="GO:0000976">
    <property type="term" value="F:transcription cis-regulatory region binding"/>
    <property type="evidence" value="ECO:0007669"/>
    <property type="project" value="TreeGrafter"/>
</dbReference>
<evidence type="ECO:0000256" key="1">
    <source>
        <dbReference type="ARBA" id="ARBA00023125"/>
    </source>
</evidence>
<reference evidence="4 5" key="1">
    <citation type="journal article" date="2020" name="Microb. Ecol.">
        <title>Ecogenomics of the Marine Benthic Filamentous Cyanobacterium Adonisia.</title>
        <authorList>
            <person name="Walter J.M."/>
            <person name="Coutinho F.H."/>
            <person name="Leomil L."/>
            <person name="Hargreaves P.I."/>
            <person name="Campeao M.E."/>
            <person name="Vieira V.V."/>
            <person name="Silva B.S."/>
            <person name="Fistarol G.O."/>
            <person name="Salomon P.S."/>
            <person name="Sawabe T."/>
            <person name="Mino S."/>
            <person name="Hosokawa M."/>
            <person name="Miyashita H."/>
            <person name="Maruyama F."/>
            <person name="van Verk M.C."/>
            <person name="Dutilh B.E."/>
            <person name="Thompson C.C."/>
            <person name="Thompson F.L."/>
        </authorList>
    </citation>
    <scope>NUCLEOTIDE SEQUENCE [LARGE SCALE GENOMIC DNA]</scope>
    <source>
        <strain evidence="4 5">CCMR0081</strain>
    </source>
</reference>
<dbReference type="InterPro" id="IPR001647">
    <property type="entry name" value="HTH_TetR"/>
</dbReference>
<sequence length="207" mass="23148">MASAASADTKEQLLNVAEQLIAERGYAGTTVRAIANQANANLAAVNYHFGSKEELFRAIFSRIAKPIVVEQLAILNELQKKETLPSIEEILTAFLKPCFQKIVQNESFRTVRAQFMGRCWSEPEPLQSIASGEFMESRLAFLKILQQIIPDCSQRELNWKLDLVIATMIRVQNEAGKPDSLLKSSQPEDVDCAVQYLVRFLTPGMSV</sequence>
<evidence type="ECO:0000313" key="4">
    <source>
        <dbReference type="EMBL" id="NEZ55121.1"/>
    </source>
</evidence>